<evidence type="ECO:0000313" key="3">
    <source>
        <dbReference type="Proteomes" id="UP000823902"/>
    </source>
</evidence>
<accession>A0A9D2TKY9</accession>
<reference evidence="2" key="1">
    <citation type="journal article" date="2021" name="PeerJ">
        <title>Extensive microbial diversity within the chicken gut microbiome revealed by metagenomics and culture.</title>
        <authorList>
            <person name="Gilroy R."/>
            <person name="Ravi A."/>
            <person name="Getino M."/>
            <person name="Pursley I."/>
            <person name="Horton D.L."/>
            <person name="Alikhan N.F."/>
            <person name="Baker D."/>
            <person name="Gharbi K."/>
            <person name="Hall N."/>
            <person name="Watson M."/>
            <person name="Adriaenssens E.M."/>
            <person name="Foster-Nyarko E."/>
            <person name="Jarju S."/>
            <person name="Secka A."/>
            <person name="Antonio M."/>
            <person name="Oren A."/>
            <person name="Chaudhuri R.R."/>
            <person name="La Ragione R."/>
            <person name="Hildebrand F."/>
            <person name="Pallen M.J."/>
        </authorList>
    </citation>
    <scope>NUCLEOTIDE SEQUENCE</scope>
    <source>
        <strain evidence="2">CHK196-7946</strain>
    </source>
</reference>
<name>A0A9D2TKY9_9FIRM</name>
<keyword evidence="1" id="KW-0812">Transmembrane</keyword>
<keyword evidence="1" id="KW-0472">Membrane</keyword>
<comment type="caution">
    <text evidence="2">The sequence shown here is derived from an EMBL/GenBank/DDBJ whole genome shotgun (WGS) entry which is preliminary data.</text>
</comment>
<dbReference type="Proteomes" id="UP000823902">
    <property type="component" value="Unassembled WGS sequence"/>
</dbReference>
<sequence>MSGMDDGQKKIWICLLIVVLAAVVIGILYYFSTPTEHSSEGFLIRAAGEAYAASGQEEDLAEDSEEACRGVVFLSGEADGDGV</sequence>
<evidence type="ECO:0000256" key="1">
    <source>
        <dbReference type="SAM" id="Phobius"/>
    </source>
</evidence>
<reference evidence="2" key="2">
    <citation type="submission" date="2021-04" db="EMBL/GenBank/DDBJ databases">
        <authorList>
            <person name="Gilroy R."/>
        </authorList>
    </citation>
    <scope>NUCLEOTIDE SEQUENCE</scope>
    <source>
        <strain evidence="2">CHK196-7946</strain>
    </source>
</reference>
<proteinExistence type="predicted"/>
<gene>
    <name evidence="2" type="ORF">H9697_04220</name>
</gene>
<feature type="transmembrane region" description="Helical" evidence="1">
    <location>
        <begin position="12"/>
        <end position="31"/>
    </location>
</feature>
<keyword evidence="1" id="KW-1133">Transmembrane helix</keyword>
<organism evidence="2 3">
    <name type="scientific">Candidatus Mediterraneibacter faecavium</name>
    <dbReference type="NCBI Taxonomy" id="2838668"/>
    <lineage>
        <taxon>Bacteria</taxon>
        <taxon>Bacillati</taxon>
        <taxon>Bacillota</taxon>
        <taxon>Clostridia</taxon>
        <taxon>Lachnospirales</taxon>
        <taxon>Lachnospiraceae</taxon>
        <taxon>Mediterraneibacter</taxon>
    </lineage>
</organism>
<evidence type="ECO:0000313" key="2">
    <source>
        <dbReference type="EMBL" id="HJC74140.1"/>
    </source>
</evidence>
<protein>
    <submittedName>
        <fullName evidence="2">Uncharacterized protein</fullName>
    </submittedName>
</protein>
<dbReference type="AlphaFoldDB" id="A0A9D2TKY9"/>
<dbReference type="EMBL" id="DWVY01000019">
    <property type="protein sequence ID" value="HJC74140.1"/>
    <property type="molecule type" value="Genomic_DNA"/>
</dbReference>